<dbReference type="Gene3D" id="1.20.120.450">
    <property type="entry name" value="dinb family like domain"/>
    <property type="match status" value="1"/>
</dbReference>
<dbReference type="SUPFAM" id="SSF109854">
    <property type="entry name" value="DinB/YfiT-like putative metalloenzymes"/>
    <property type="match status" value="1"/>
</dbReference>
<dbReference type="InterPro" id="IPR034660">
    <property type="entry name" value="DinB/YfiT-like"/>
</dbReference>
<dbReference type="Proteomes" id="UP000254848">
    <property type="component" value="Unassembled WGS sequence"/>
</dbReference>
<comment type="caution">
    <text evidence="1">The sequence shown here is derived from an EMBL/GenBank/DDBJ whole genome shotgun (WGS) entry which is preliminary data.</text>
</comment>
<protein>
    <recommendedName>
        <fullName evidence="3">DUF1993 domain-containing protein</fullName>
    </recommendedName>
</protein>
<dbReference type="EMBL" id="QRAP01000013">
    <property type="protein sequence ID" value="RDK84567.1"/>
    <property type="molecule type" value="Genomic_DNA"/>
</dbReference>
<dbReference type="Pfam" id="PF09351">
    <property type="entry name" value="DUF1993"/>
    <property type="match status" value="1"/>
</dbReference>
<proteinExistence type="predicted"/>
<reference evidence="1 2" key="1">
    <citation type="submission" date="2018-07" db="EMBL/GenBank/DDBJ databases">
        <title>Genomic Encyclopedia of Type Strains, Phase IV (KMG-IV): sequencing the most valuable type-strain genomes for metagenomic binning, comparative biology and taxonomic classification.</title>
        <authorList>
            <person name="Goeker M."/>
        </authorList>
    </citation>
    <scope>NUCLEOTIDE SEQUENCE [LARGE SCALE GENOMIC DNA]</scope>
    <source>
        <strain evidence="1 2">DSM 103736</strain>
    </source>
</reference>
<dbReference type="RefSeq" id="WP_115460279.1">
    <property type="nucleotide sequence ID" value="NZ_QRAP01000013.1"/>
</dbReference>
<accession>A0A370Q880</accession>
<keyword evidence="2" id="KW-1185">Reference proteome</keyword>
<dbReference type="PANTHER" id="PTHR36922">
    <property type="entry name" value="BLL2446 PROTEIN"/>
    <property type="match status" value="1"/>
</dbReference>
<dbReference type="AlphaFoldDB" id="A0A370Q880"/>
<dbReference type="OrthoDB" id="338237at2"/>
<dbReference type="PANTHER" id="PTHR36922:SF1">
    <property type="entry name" value="DUF1993 DOMAIN-CONTAINING PROTEIN"/>
    <property type="match status" value="1"/>
</dbReference>
<organism evidence="1 2">
    <name type="scientific">Enterobacillus tribolii</name>
    <dbReference type="NCBI Taxonomy" id="1487935"/>
    <lineage>
        <taxon>Bacteria</taxon>
        <taxon>Pseudomonadati</taxon>
        <taxon>Pseudomonadota</taxon>
        <taxon>Gammaproteobacteria</taxon>
        <taxon>Enterobacterales</taxon>
        <taxon>Hafniaceae</taxon>
        <taxon>Enterobacillus</taxon>
    </lineage>
</organism>
<sequence length="168" mass="18968">MSLSIYAHAPAQFIRGLRILSELLHKGEAYLRDKQLDEGTLLEARLAPDMFPLLRQVQIVSDTSKGAAARLSGREVPSMPDTETSFAELQQRIEKTIACLREFSAEDFADSEGRTIVLKAKDRELTFNAQDYLLNFAIPNFYFHLTTAYDILRHRGVDVGKMDYLGAL</sequence>
<name>A0A370Q880_9GAMM</name>
<dbReference type="InterPro" id="IPR018531">
    <property type="entry name" value="DUF1993"/>
</dbReference>
<gene>
    <name evidence="1" type="ORF">C8D90_11346</name>
</gene>
<evidence type="ECO:0000313" key="1">
    <source>
        <dbReference type="EMBL" id="RDK84567.1"/>
    </source>
</evidence>
<evidence type="ECO:0008006" key="3">
    <source>
        <dbReference type="Google" id="ProtNLM"/>
    </source>
</evidence>
<evidence type="ECO:0000313" key="2">
    <source>
        <dbReference type="Proteomes" id="UP000254848"/>
    </source>
</evidence>